<dbReference type="InterPro" id="IPR036259">
    <property type="entry name" value="MFS_trans_sf"/>
</dbReference>
<dbReference type="EMBL" id="JBHSGB010000002">
    <property type="protein sequence ID" value="MFC4653919.1"/>
    <property type="molecule type" value="Genomic_DNA"/>
</dbReference>
<dbReference type="SUPFAM" id="SSF103473">
    <property type="entry name" value="MFS general substrate transporter"/>
    <property type="match status" value="1"/>
</dbReference>
<feature type="transmembrane region" description="Helical" evidence="6">
    <location>
        <begin position="112"/>
        <end position="133"/>
    </location>
</feature>
<evidence type="ECO:0000256" key="5">
    <source>
        <dbReference type="ARBA" id="ARBA00023136"/>
    </source>
</evidence>
<name>A0ABV9JIK7_9GAMM</name>
<keyword evidence="3 6" id="KW-0812">Transmembrane</keyword>
<evidence type="ECO:0000313" key="8">
    <source>
        <dbReference type="EMBL" id="MFC4653919.1"/>
    </source>
</evidence>
<feature type="transmembrane region" description="Helical" evidence="6">
    <location>
        <begin position="216"/>
        <end position="239"/>
    </location>
</feature>
<sequence>MSVEKNPLPSATGSEPAHWGAVNALAICSFVLVAAEFMPVSLLTPMAADLQLTEGQAGQSVSICSLAALFSSLSIRTLAGTLDRRTVLLCLTALLISSGPLVAFAPNFTVLMLGRVLLGLSLGGFWSLSAATAMRLVPAGSVAKALAVISGGTALAGTVAAPLGSVLGELIGWRGAFFCLIPVAVVACALQFRFLPQLPAVQRSTAVGVSGLLRRPAVAVGYFGAMLFFAGQFSLYTYLRPYLEQVTQAGVNLVSFSLLMVGIAGFVGTLTVSKLIGPRLHWTLTCLSLVMALMVAGLLLFGEGQLPVLLLLAVWGWCGTAAQVTWWAWVTRAAADDAEAGGGLLVAVAQVGIASGATLGGLAYDSFGPLAIPVGSSLTLVLAALVALSSGWLKQPGGINAAKACLSDKT</sequence>
<comment type="caution">
    <text evidence="8">The sequence shown here is derived from an EMBL/GenBank/DDBJ whole genome shotgun (WGS) entry which is preliminary data.</text>
</comment>
<feature type="transmembrane region" description="Helical" evidence="6">
    <location>
        <begin position="282"/>
        <end position="302"/>
    </location>
</feature>
<accession>A0ABV9JIK7</accession>
<gene>
    <name evidence="8" type="ORF">ACFO3I_02650</name>
</gene>
<dbReference type="CDD" id="cd17324">
    <property type="entry name" value="MFS_NepI_like"/>
    <property type="match status" value="1"/>
</dbReference>
<dbReference type="PROSITE" id="PS50850">
    <property type="entry name" value="MFS"/>
    <property type="match status" value="1"/>
</dbReference>
<feature type="transmembrane region" description="Helical" evidence="6">
    <location>
        <begin position="342"/>
        <end position="364"/>
    </location>
</feature>
<dbReference type="Proteomes" id="UP001595962">
    <property type="component" value="Unassembled WGS sequence"/>
</dbReference>
<dbReference type="InterPro" id="IPR011701">
    <property type="entry name" value="MFS"/>
</dbReference>
<dbReference type="RefSeq" id="WP_377331520.1">
    <property type="nucleotide sequence ID" value="NZ_JBHSGB010000002.1"/>
</dbReference>
<keyword evidence="9" id="KW-1185">Reference proteome</keyword>
<dbReference type="InterPro" id="IPR020846">
    <property type="entry name" value="MFS_dom"/>
</dbReference>
<dbReference type="Pfam" id="PF07690">
    <property type="entry name" value="MFS_1"/>
    <property type="match status" value="1"/>
</dbReference>
<evidence type="ECO:0000256" key="4">
    <source>
        <dbReference type="ARBA" id="ARBA00022989"/>
    </source>
</evidence>
<dbReference type="PANTHER" id="PTHR43124">
    <property type="entry name" value="PURINE EFFLUX PUMP PBUE"/>
    <property type="match status" value="1"/>
</dbReference>
<evidence type="ECO:0000313" key="9">
    <source>
        <dbReference type="Proteomes" id="UP001595962"/>
    </source>
</evidence>
<feature type="transmembrane region" description="Helical" evidence="6">
    <location>
        <begin position="21"/>
        <end position="40"/>
    </location>
</feature>
<keyword evidence="4 6" id="KW-1133">Transmembrane helix</keyword>
<evidence type="ECO:0000256" key="1">
    <source>
        <dbReference type="ARBA" id="ARBA00004651"/>
    </source>
</evidence>
<comment type="subcellular location">
    <subcellularLocation>
        <location evidence="1">Cell membrane</location>
        <topology evidence="1">Multi-pass membrane protein</topology>
    </subcellularLocation>
</comment>
<feature type="transmembrane region" description="Helical" evidence="6">
    <location>
        <begin position="175"/>
        <end position="195"/>
    </location>
</feature>
<feature type="transmembrane region" description="Helical" evidence="6">
    <location>
        <begin position="370"/>
        <end position="393"/>
    </location>
</feature>
<feature type="transmembrane region" description="Helical" evidence="6">
    <location>
        <begin position="60"/>
        <end position="79"/>
    </location>
</feature>
<reference evidence="9" key="1">
    <citation type="journal article" date="2019" name="Int. J. Syst. Evol. Microbiol.">
        <title>The Global Catalogue of Microorganisms (GCM) 10K type strain sequencing project: providing services to taxonomists for standard genome sequencing and annotation.</title>
        <authorList>
            <consortium name="The Broad Institute Genomics Platform"/>
            <consortium name="The Broad Institute Genome Sequencing Center for Infectious Disease"/>
            <person name="Wu L."/>
            <person name="Ma J."/>
        </authorList>
    </citation>
    <scope>NUCLEOTIDE SEQUENCE [LARGE SCALE GENOMIC DNA]</scope>
    <source>
        <strain evidence="9">DT28</strain>
    </source>
</reference>
<feature type="transmembrane region" description="Helical" evidence="6">
    <location>
        <begin position="251"/>
        <end position="270"/>
    </location>
</feature>
<keyword evidence="5 6" id="KW-0472">Membrane</keyword>
<evidence type="ECO:0000256" key="6">
    <source>
        <dbReference type="SAM" id="Phobius"/>
    </source>
</evidence>
<dbReference type="PANTHER" id="PTHR43124:SF5">
    <property type="entry name" value="PURINE RIBONUCLEOSIDE EFFLUX PUMP NEPI"/>
    <property type="match status" value="1"/>
</dbReference>
<evidence type="ECO:0000259" key="7">
    <source>
        <dbReference type="PROSITE" id="PS50850"/>
    </source>
</evidence>
<feature type="transmembrane region" description="Helical" evidence="6">
    <location>
        <begin position="308"/>
        <end position="330"/>
    </location>
</feature>
<feature type="domain" description="Major facilitator superfamily (MFS) profile" evidence="7">
    <location>
        <begin position="21"/>
        <end position="394"/>
    </location>
</feature>
<dbReference type="InterPro" id="IPR050189">
    <property type="entry name" value="MFS_Efflux_Transporters"/>
</dbReference>
<keyword evidence="2" id="KW-1003">Cell membrane</keyword>
<proteinExistence type="predicted"/>
<organism evidence="8 9">
    <name type="scientific">Rheinheimera marina</name>
    <dbReference type="NCBI Taxonomy" id="1774958"/>
    <lineage>
        <taxon>Bacteria</taxon>
        <taxon>Pseudomonadati</taxon>
        <taxon>Pseudomonadota</taxon>
        <taxon>Gammaproteobacteria</taxon>
        <taxon>Chromatiales</taxon>
        <taxon>Chromatiaceae</taxon>
        <taxon>Rheinheimera</taxon>
    </lineage>
</organism>
<feature type="transmembrane region" description="Helical" evidence="6">
    <location>
        <begin position="86"/>
        <end position="106"/>
    </location>
</feature>
<evidence type="ECO:0000256" key="2">
    <source>
        <dbReference type="ARBA" id="ARBA00022475"/>
    </source>
</evidence>
<evidence type="ECO:0000256" key="3">
    <source>
        <dbReference type="ARBA" id="ARBA00022692"/>
    </source>
</evidence>
<protein>
    <submittedName>
        <fullName evidence="8">MFS transporter</fullName>
    </submittedName>
</protein>
<dbReference type="Gene3D" id="1.20.1250.20">
    <property type="entry name" value="MFS general substrate transporter like domains"/>
    <property type="match status" value="1"/>
</dbReference>
<feature type="transmembrane region" description="Helical" evidence="6">
    <location>
        <begin position="145"/>
        <end position="163"/>
    </location>
</feature>